<organism evidence="1">
    <name type="scientific">Schistosoma haematobium</name>
    <name type="common">Blood fluke</name>
    <dbReference type="NCBI Taxonomy" id="6185"/>
    <lineage>
        <taxon>Eukaryota</taxon>
        <taxon>Metazoa</taxon>
        <taxon>Spiralia</taxon>
        <taxon>Lophotrochozoa</taxon>
        <taxon>Platyhelminthes</taxon>
        <taxon>Trematoda</taxon>
        <taxon>Digenea</taxon>
        <taxon>Strigeidida</taxon>
        <taxon>Schistosomatoidea</taxon>
        <taxon>Schistosomatidae</taxon>
        <taxon>Schistosoma</taxon>
    </lineage>
</organism>
<sequence length="939" mass="108985">MLGFKQRKHFALCDSQFNCFIHFLLVYSGSFRINRSKGVKIKSDVPSDKIQLDLDSMTNEQANVSNRPHIIYDSSIEQLRITEERVQERLKQFETRHLSQDLSDGLNSMQKSKRVMVRKTIPEKDRPKPMRKVAVLRKASGDSQLAEQITSIPYNNKKLSFRRPSNINWHAAGLGPRFSPEGTLLKHSILGDPVIFYQIALTRGDISWNMVPREIQLQLQTTMAEMQNLNLPVALSCIPEQTSPGSHPSNDSHLTINHSTISNYPSNEQSSKKLFNPETNNLHLNGDTASLENWKLKIGQQKLMQQKLSNLMKRKPNDLIMNSGENFYTIQLTREKIDRLIPLVNDGKGRRYMSEFWNQPEYIRNAESSDLWYGTTMTMKEKGIYKPLEFIKCPKVIEIEKGIISPECNNNDASKECITEIKYQNTYLMDRTQELSDLLNQMMPHEPIMDELAITGQKVLKNQADESPDVQNASKKLNENIIPEVSQILETEKSINPQLNSKINESYVNEPSLYLNGYHLNWHSISSSQSQRLGIDIHLNFENESPILQTDYIELFNNGNVLISYEWTRIPRKNHFELDTKDNNVFYFDSKPGIIQPGDIVHLPITLKAHHEGIYKEVWRFDTTPVFQGMLPIRIHFHAISVWPEYHQFCSFLAKDIFIRLEQEANYRMVYRMLQNLIMNIQPEERPPSPIPEPNTEEAIFTLTNPTFHYKHHVIQKLKQFYKEMREREVKFLENDNETILSNTDNWKYSINELRKMIYKYSPDMTKANAAAKREEEFNNFFQSVDQLVFPSKISFTNTSVERYRIGYMLLSQTVENLFDLCSNLRCLHGLPELTSCPIKPQRGGKIVNQTNDRTPASAVTRNLTQTKPLNEVLIESDDKFPLTDQQILPDDIQESNELIEFIKTISPNSRLWKNRACSIVHATLSQLLDNLFICWNEI</sequence>
<dbReference type="InterPro" id="IPR013783">
    <property type="entry name" value="Ig-like_fold"/>
</dbReference>
<accession>A0A094ZN91</accession>
<dbReference type="STRING" id="6185.A0A094ZN91"/>
<protein>
    <submittedName>
        <fullName evidence="1">MYCBP-associated protein</fullName>
    </submittedName>
</protein>
<dbReference type="EMBL" id="KL250696">
    <property type="protein sequence ID" value="KGB35562.1"/>
    <property type="molecule type" value="Genomic_DNA"/>
</dbReference>
<proteinExistence type="predicted"/>
<dbReference type="PANTHER" id="PTHR48421">
    <property type="entry name" value="MYCBP-ASSOCIATED PROTEIN"/>
    <property type="match status" value="1"/>
</dbReference>
<dbReference type="Pfam" id="PF14646">
    <property type="entry name" value="MYCBPAP"/>
    <property type="match status" value="1"/>
</dbReference>
<reference evidence="1" key="1">
    <citation type="journal article" date="2012" name="Nat. Genet.">
        <title>Whole-genome sequence of Schistosoma haematobium.</title>
        <authorList>
            <person name="Young N.D."/>
            <person name="Jex A.R."/>
            <person name="Li B."/>
            <person name="Liu S."/>
            <person name="Yang L."/>
            <person name="Xiong Z."/>
            <person name="Li Y."/>
            <person name="Cantacessi C."/>
            <person name="Hall R.S."/>
            <person name="Xu X."/>
            <person name="Chen F."/>
            <person name="Wu X."/>
            <person name="Zerlotini A."/>
            <person name="Oliveira G."/>
            <person name="Hofmann A."/>
            <person name="Zhang G."/>
            <person name="Fang X."/>
            <person name="Kang Y."/>
            <person name="Campbell B.E."/>
            <person name="Loukas A."/>
            <person name="Ranganathan S."/>
            <person name="Rollinson D."/>
            <person name="Rinaldi G."/>
            <person name="Brindley P.J."/>
            <person name="Yang H."/>
            <person name="Wang J."/>
            <person name="Wang J."/>
            <person name="Gasser R.B."/>
        </authorList>
    </citation>
    <scope>NUCLEOTIDE SEQUENCE [LARGE SCALE GENOMIC DNA]</scope>
</reference>
<evidence type="ECO:0000313" key="1">
    <source>
        <dbReference type="EMBL" id="KGB35562.1"/>
    </source>
</evidence>
<gene>
    <name evidence="1" type="ORF">MS3_03812</name>
</gene>
<name>A0A094ZN91_SCHHA</name>
<dbReference type="InterPro" id="IPR032707">
    <property type="entry name" value="MYCBPAP"/>
</dbReference>
<dbReference type="Gene3D" id="2.60.40.10">
    <property type="entry name" value="Immunoglobulins"/>
    <property type="match status" value="1"/>
</dbReference>
<dbReference type="AlphaFoldDB" id="A0A094ZN91"/>
<dbReference type="PANTHER" id="PTHR48421:SF1">
    <property type="entry name" value="MYCBP-ASSOCIATED PROTEIN"/>
    <property type="match status" value="1"/>
</dbReference>